<dbReference type="OrthoDB" id="2446246at2759"/>
<keyword evidence="2" id="KW-1185">Reference proteome</keyword>
<dbReference type="AlphaFoldDB" id="A0A9N9DSY3"/>
<evidence type="ECO:0000313" key="1">
    <source>
        <dbReference type="EMBL" id="CAG8646831.1"/>
    </source>
</evidence>
<dbReference type="EMBL" id="CAJVQA010006811">
    <property type="protein sequence ID" value="CAG8646831.1"/>
    <property type="molecule type" value="Genomic_DNA"/>
</dbReference>
<gene>
    <name evidence="1" type="ORF">CPELLU_LOCUS9135</name>
</gene>
<feature type="non-terminal residue" evidence="1">
    <location>
        <position position="1"/>
    </location>
</feature>
<reference evidence="1" key="1">
    <citation type="submission" date="2021-06" db="EMBL/GenBank/DDBJ databases">
        <authorList>
            <person name="Kallberg Y."/>
            <person name="Tangrot J."/>
            <person name="Rosling A."/>
        </authorList>
    </citation>
    <scope>NUCLEOTIDE SEQUENCE</scope>
    <source>
        <strain evidence="1">FL966</strain>
    </source>
</reference>
<evidence type="ECO:0000313" key="2">
    <source>
        <dbReference type="Proteomes" id="UP000789759"/>
    </source>
</evidence>
<proteinExistence type="predicted"/>
<comment type="caution">
    <text evidence="1">The sequence shown here is derived from an EMBL/GenBank/DDBJ whole genome shotgun (WGS) entry which is preliminary data.</text>
</comment>
<name>A0A9N9DSY3_9GLOM</name>
<dbReference type="Proteomes" id="UP000789759">
    <property type="component" value="Unassembled WGS sequence"/>
</dbReference>
<accession>A0A9N9DSY3</accession>
<organism evidence="1 2">
    <name type="scientific">Cetraspora pellucida</name>
    <dbReference type="NCBI Taxonomy" id="1433469"/>
    <lineage>
        <taxon>Eukaryota</taxon>
        <taxon>Fungi</taxon>
        <taxon>Fungi incertae sedis</taxon>
        <taxon>Mucoromycota</taxon>
        <taxon>Glomeromycotina</taxon>
        <taxon>Glomeromycetes</taxon>
        <taxon>Diversisporales</taxon>
        <taxon>Gigasporaceae</taxon>
        <taxon>Cetraspora</taxon>
    </lineage>
</organism>
<sequence length="133" mass="15923">RKKDNKIYITKIDDQHNYALINNIEMVATHYRRLISEMHNDIKLFASCEVHARAIIKVLQKKNSKKYIHICNVYNAIQMNQIQKKTISDAELMYLELIKHQQANPTFYVDVHFEGHNNYFTKLFWISLNQQQL</sequence>
<protein>
    <submittedName>
        <fullName evidence="1">2200_t:CDS:1</fullName>
    </submittedName>
</protein>